<gene>
    <name evidence="2" type="ORF">CTEN210_09532</name>
</gene>
<sequence length="352" mass="38775">MRSSIVRSALRFHRCQKYVSKVIATQNNSYVTLLSTSSNTIPQYQTPFHIQINNFSTKPEEQQEQQEAVTVTIETPTSTKAPSVLTTLDENFTPGQAWSVLQKHLAGHQKVRLSDFIELCNSSRPQSPKDAQVIKTALLDLKRCNDFKLTVEAAQIAIEGMTRSLTSEAGIDETYDKFLVNAGLYTAGVFNMQAQSGLYIAAQTDVVNESILKVLAKGVEGYVAPEGDESDLNAKAAVAAKGIVDLLVRRVSFPTQSMKKRAKRAYLKERKCSEGPTQETIELAVKICLKHSDEAEGLKLAKSIIKKFENLPFVSSVDASTQAMVDATEESLASSNQDETDEDASEEEVEEK</sequence>
<feature type="region of interest" description="Disordered" evidence="1">
    <location>
        <begin position="324"/>
        <end position="352"/>
    </location>
</feature>
<feature type="compositionally biased region" description="Acidic residues" evidence="1">
    <location>
        <begin position="338"/>
        <end position="352"/>
    </location>
</feature>
<protein>
    <submittedName>
        <fullName evidence="2">Uncharacterized protein</fullName>
    </submittedName>
</protein>
<accession>A0AAD3H7G3</accession>
<comment type="caution">
    <text evidence="2">The sequence shown here is derived from an EMBL/GenBank/DDBJ whole genome shotgun (WGS) entry which is preliminary data.</text>
</comment>
<organism evidence="2 3">
    <name type="scientific">Chaetoceros tenuissimus</name>
    <dbReference type="NCBI Taxonomy" id="426638"/>
    <lineage>
        <taxon>Eukaryota</taxon>
        <taxon>Sar</taxon>
        <taxon>Stramenopiles</taxon>
        <taxon>Ochrophyta</taxon>
        <taxon>Bacillariophyta</taxon>
        <taxon>Coscinodiscophyceae</taxon>
        <taxon>Chaetocerotophycidae</taxon>
        <taxon>Chaetocerotales</taxon>
        <taxon>Chaetocerotaceae</taxon>
        <taxon>Chaetoceros</taxon>
    </lineage>
</organism>
<evidence type="ECO:0000313" key="3">
    <source>
        <dbReference type="Proteomes" id="UP001054902"/>
    </source>
</evidence>
<evidence type="ECO:0000313" key="2">
    <source>
        <dbReference type="EMBL" id="GFH53056.1"/>
    </source>
</evidence>
<dbReference type="AlphaFoldDB" id="A0AAD3H7G3"/>
<reference evidence="2 3" key="1">
    <citation type="journal article" date="2021" name="Sci. Rep.">
        <title>The genome of the diatom Chaetoceros tenuissimus carries an ancient integrated fragment of an extant virus.</title>
        <authorList>
            <person name="Hongo Y."/>
            <person name="Kimura K."/>
            <person name="Takaki Y."/>
            <person name="Yoshida Y."/>
            <person name="Baba S."/>
            <person name="Kobayashi G."/>
            <person name="Nagasaki K."/>
            <person name="Hano T."/>
            <person name="Tomaru Y."/>
        </authorList>
    </citation>
    <scope>NUCLEOTIDE SEQUENCE [LARGE SCALE GENOMIC DNA]</scope>
    <source>
        <strain evidence="2 3">NIES-3715</strain>
    </source>
</reference>
<evidence type="ECO:0000256" key="1">
    <source>
        <dbReference type="SAM" id="MobiDB-lite"/>
    </source>
</evidence>
<proteinExistence type="predicted"/>
<dbReference type="Proteomes" id="UP001054902">
    <property type="component" value="Unassembled WGS sequence"/>
</dbReference>
<keyword evidence="3" id="KW-1185">Reference proteome</keyword>
<dbReference type="EMBL" id="BLLK01000046">
    <property type="protein sequence ID" value="GFH53056.1"/>
    <property type="molecule type" value="Genomic_DNA"/>
</dbReference>
<name>A0AAD3H7G3_9STRA</name>